<feature type="signal peptide" evidence="1">
    <location>
        <begin position="1"/>
        <end position="21"/>
    </location>
</feature>
<keyword evidence="1" id="KW-0732">Signal</keyword>
<dbReference type="InterPro" id="IPR011990">
    <property type="entry name" value="TPR-like_helical_dom_sf"/>
</dbReference>
<feature type="chain" id="PRO_5012237079" description="Tetratricopeptide repeat protein" evidence="1">
    <location>
        <begin position="22"/>
        <end position="249"/>
    </location>
</feature>
<dbReference type="Gene3D" id="1.25.40.10">
    <property type="entry name" value="Tetratricopeptide repeat domain"/>
    <property type="match status" value="1"/>
</dbReference>
<gene>
    <name evidence="2" type="ORF">BST96_00740</name>
</gene>
<sequence length="249" mass="29234">MNVLTVFLITLFPFISLLAHADNQAPRSFWDWSTEWSEKKFIKQAKKHDKAVSKRQWKKSIELGETALEGCLTLYHPLDQRCIIIMKNNVTAYARTQQTLSHRTEITQAYQAATEAVGKKHFSTIIIRDIYRAMLLDLERYEDAVPVFIESIEVERAMQNDEFKILNYEIYLYALYLVTEQPQYEEPTLLRMMALTEKIMGVESDDFYRMVSTLAETYCARKQYNEFFDVIGKYKLDTKCLSKDQHTSS</sequence>
<dbReference type="EMBL" id="CP019343">
    <property type="protein sequence ID" value="ARN72767.1"/>
    <property type="molecule type" value="Genomic_DNA"/>
</dbReference>
<protein>
    <recommendedName>
        <fullName evidence="4">Tetratricopeptide repeat protein</fullName>
    </recommendedName>
</protein>
<proteinExistence type="predicted"/>
<evidence type="ECO:0008006" key="4">
    <source>
        <dbReference type="Google" id="ProtNLM"/>
    </source>
</evidence>
<accession>A0A1X9NCS7</accession>
<dbReference type="OrthoDB" id="582340at2"/>
<evidence type="ECO:0000313" key="3">
    <source>
        <dbReference type="Proteomes" id="UP000193450"/>
    </source>
</evidence>
<dbReference type="Proteomes" id="UP000193450">
    <property type="component" value="Chromosome"/>
</dbReference>
<evidence type="ECO:0000313" key="2">
    <source>
        <dbReference type="EMBL" id="ARN72767.1"/>
    </source>
</evidence>
<reference evidence="2 3" key="1">
    <citation type="submission" date="2016-11" db="EMBL/GenBank/DDBJ databases">
        <title>Trade-off between light-utilization and light-protection in marine flavobacteria.</title>
        <authorList>
            <person name="Kumagai Y."/>
        </authorList>
    </citation>
    <scope>NUCLEOTIDE SEQUENCE [LARGE SCALE GENOMIC DNA]</scope>
    <source>
        <strain evidence="2 3">NBRC 107125</strain>
    </source>
</reference>
<dbReference type="AlphaFoldDB" id="A0A1X9NCS7"/>
<dbReference type="RefSeq" id="WP_085756855.1">
    <property type="nucleotide sequence ID" value="NZ_CP019343.1"/>
</dbReference>
<keyword evidence="3" id="KW-1185">Reference proteome</keyword>
<organism evidence="2 3">
    <name type="scientific">Oceanicoccus sagamiensis</name>
    <dbReference type="NCBI Taxonomy" id="716816"/>
    <lineage>
        <taxon>Bacteria</taxon>
        <taxon>Pseudomonadati</taxon>
        <taxon>Pseudomonadota</taxon>
        <taxon>Gammaproteobacteria</taxon>
        <taxon>Cellvibrionales</taxon>
        <taxon>Spongiibacteraceae</taxon>
        <taxon>Oceanicoccus</taxon>
    </lineage>
</organism>
<name>A0A1X9NCS7_9GAMM</name>
<dbReference type="KEGG" id="osg:BST96_00740"/>
<evidence type="ECO:0000256" key="1">
    <source>
        <dbReference type="SAM" id="SignalP"/>
    </source>
</evidence>